<dbReference type="SUPFAM" id="SSF51338">
    <property type="entry name" value="Composite domain of metallo-dependent hydrolases"/>
    <property type="match status" value="1"/>
</dbReference>
<evidence type="ECO:0000256" key="1">
    <source>
        <dbReference type="SAM" id="SignalP"/>
    </source>
</evidence>
<dbReference type="SUPFAM" id="SSF51556">
    <property type="entry name" value="Metallo-dependent hydrolases"/>
    <property type="match status" value="1"/>
</dbReference>
<feature type="domain" description="Amidohydrolase-related" evidence="2">
    <location>
        <begin position="293"/>
        <end position="394"/>
    </location>
</feature>
<dbReference type="PANTHER" id="PTHR43135:SF3">
    <property type="entry name" value="ALPHA-D-RIBOSE 1-METHYLPHOSPHONATE 5-TRIPHOSPHATE DIPHOSPHATASE"/>
    <property type="match status" value="1"/>
</dbReference>
<dbReference type="PANTHER" id="PTHR43135">
    <property type="entry name" value="ALPHA-D-RIBOSE 1-METHYLPHOSPHONATE 5-TRIPHOSPHATE DIPHOSPHATASE"/>
    <property type="match status" value="1"/>
</dbReference>
<keyword evidence="4" id="KW-1185">Reference proteome</keyword>
<sequence length="435" mass="46800">MLKLKNILCGAALLTGTWGIAQQTPAPRQTASVLITGAVAHIGNGSTINNSAIGFKDGKITYAGPLSGVTTGAYDRVIDASGKHVYPGFIAANSTLGLVEVDAVRASNDQSDTGDLIPHVRSIVAYNSESKVVESCRPNGILMAQVAPRGGLISGTSSVVQLDAWNWEDAAIKTDDGIHLHWPSAFRSKGWGFSGPSEFVPNKDYEKEIGEIRTFISGAKTYLSGPKSPENLPYQAVSGLFDGSQKLYVNVDGEKEIADVVRFAKTNGIRHMVVVGGNEAWKVADLLVENDVPVILSRPHRLPSGEDDNVKQPYLLAKMLSDKGVLVGLEMSGAMERMNTRNLPFYAGTFAAYGLDKEKAVQLITGNNARILGIDAFAGTLETGKDATLFISEGDALDMRTNSIPHAYIQGREISLESHQTQLWKRYMGKYEAGQ</sequence>
<dbReference type="GO" id="GO:0016810">
    <property type="term" value="F:hydrolase activity, acting on carbon-nitrogen (but not peptide) bonds"/>
    <property type="evidence" value="ECO:0007669"/>
    <property type="project" value="InterPro"/>
</dbReference>
<dbReference type="Pfam" id="PF01979">
    <property type="entry name" value="Amidohydro_1"/>
    <property type="match status" value="1"/>
</dbReference>
<accession>A0A1K1R7R7</accession>
<dbReference type="Proteomes" id="UP000182248">
    <property type="component" value="Unassembled WGS sequence"/>
</dbReference>
<dbReference type="Gene3D" id="3.20.20.140">
    <property type="entry name" value="Metal-dependent hydrolases"/>
    <property type="match status" value="1"/>
</dbReference>
<dbReference type="EMBL" id="FPJE01000020">
    <property type="protein sequence ID" value="SFW68069.1"/>
    <property type="molecule type" value="Genomic_DNA"/>
</dbReference>
<dbReference type="RefSeq" id="WP_072318440.1">
    <property type="nucleotide sequence ID" value="NZ_FPJE01000020.1"/>
</dbReference>
<feature type="chain" id="PRO_5012023967" evidence="1">
    <location>
        <begin position="22"/>
        <end position="435"/>
    </location>
</feature>
<name>A0A1K1R7R7_9FLAO</name>
<evidence type="ECO:0000313" key="3">
    <source>
        <dbReference type="EMBL" id="SFW68069.1"/>
    </source>
</evidence>
<protein>
    <submittedName>
        <fullName evidence="3">Imidazolonepropionase</fullName>
    </submittedName>
</protein>
<dbReference type="STRING" id="1150368.SAMN02927921_03257"/>
<proteinExistence type="predicted"/>
<evidence type="ECO:0000259" key="2">
    <source>
        <dbReference type="Pfam" id="PF01979"/>
    </source>
</evidence>
<organism evidence="3 4">
    <name type="scientific">Sinomicrobium oceani</name>
    <dbReference type="NCBI Taxonomy" id="1150368"/>
    <lineage>
        <taxon>Bacteria</taxon>
        <taxon>Pseudomonadati</taxon>
        <taxon>Bacteroidota</taxon>
        <taxon>Flavobacteriia</taxon>
        <taxon>Flavobacteriales</taxon>
        <taxon>Flavobacteriaceae</taxon>
        <taxon>Sinomicrobium</taxon>
    </lineage>
</organism>
<evidence type="ECO:0000313" key="4">
    <source>
        <dbReference type="Proteomes" id="UP000182248"/>
    </source>
</evidence>
<dbReference type="AlphaFoldDB" id="A0A1K1R7R7"/>
<dbReference type="OrthoDB" id="783596at2"/>
<keyword evidence="1" id="KW-0732">Signal</keyword>
<dbReference type="InterPro" id="IPR006680">
    <property type="entry name" value="Amidohydro-rel"/>
</dbReference>
<dbReference type="InterPro" id="IPR011059">
    <property type="entry name" value="Metal-dep_hydrolase_composite"/>
</dbReference>
<dbReference type="InterPro" id="IPR051781">
    <property type="entry name" value="Metallo-dep_Hydrolase"/>
</dbReference>
<reference evidence="3 4" key="1">
    <citation type="submission" date="2016-11" db="EMBL/GenBank/DDBJ databases">
        <authorList>
            <person name="Jaros S."/>
            <person name="Januszkiewicz K."/>
            <person name="Wedrychowicz H."/>
        </authorList>
    </citation>
    <scope>NUCLEOTIDE SEQUENCE [LARGE SCALE GENOMIC DNA]</scope>
    <source>
        <strain evidence="3 4">CGMCC 1.12145</strain>
    </source>
</reference>
<dbReference type="InterPro" id="IPR032466">
    <property type="entry name" value="Metal_Hydrolase"/>
</dbReference>
<gene>
    <name evidence="3" type="ORF">SAMN02927921_03257</name>
</gene>
<feature type="signal peptide" evidence="1">
    <location>
        <begin position="1"/>
        <end position="21"/>
    </location>
</feature>